<reference evidence="1 2" key="1">
    <citation type="submission" date="2020-02" db="EMBL/GenBank/DDBJ databases">
        <title>Genome sequence of strain CCNWXJ40-4.</title>
        <authorList>
            <person name="Gao J."/>
            <person name="Sun J."/>
        </authorList>
    </citation>
    <scope>NUCLEOTIDE SEQUENCE [LARGE SCALE GENOMIC DNA]</scope>
    <source>
        <strain evidence="1 2">CCNWXJ 40-4</strain>
    </source>
</reference>
<dbReference type="Proteomes" id="UP001642900">
    <property type="component" value="Unassembled WGS sequence"/>
</dbReference>
<dbReference type="AlphaFoldDB" id="A0A6G4W9P4"/>
<dbReference type="PROSITE" id="PS52050">
    <property type="entry name" value="WYL"/>
    <property type="match status" value="1"/>
</dbReference>
<evidence type="ECO:0000313" key="2">
    <source>
        <dbReference type="Proteomes" id="UP001642900"/>
    </source>
</evidence>
<evidence type="ECO:0000313" key="1">
    <source>
        <dbReference type="EMBL" id="NGO51492.1"/>
    </source>
</evidence>
<dbReference type="RefSeq" id="WP_165026905.1">
    <property type="nucleotide sequence ID" value="NZ_JAAKZF010000009.1"/>
</dbReference>
<protein>
    <recommendedName>
        <fullName evidence="3">WYL domain-containing protein</fullName>
    </recommendedName>
</protein>
<dbReference type="EMBL" id="JAAKZF010000009">
    <property type="protein sequence ID" value="NGO51492.1"/>
    <property type="molecule type" value="Genomic_DNA"/>
</dbReference>
<sequence length="95" mass="10668">MAVVDVICRAINERCLLSFTYKSEARIAEPFILGYDEHGELVLSAVQTAGGSGVGFRTFPIEGATSLKVMDQKFSGFRPEYNRRDRFFARIICQV</sequence>
<organism evidence="1 2">
    <name type="scientific">Allomesorhizobium camelthorni</name>
    <dbReference type="NCBI Taxonomy" id="475069"/>
    <lineage>
        <taxon>Bacteria</taxon>
        <taxon>Pseudomonadati</taxon>
        <taxon>Pseudomonadota</taxon>
        <taxon>Alphaproteobacteria</taxon>
        <taxon>Hyphomicrobiales</taxon>
        <taxon>Phyllobacteriaceae</taxon>
        <taxon>Allomesorhizobium</taxon>
    </lineage>
</organism>
<gene>
    <name evidence="1" type="ORF">G6N73_09910</name>
</gene>
<evidence type="ECO:0008006" key="3">
    <source>
        <dbReference type="Google" id="ProtNLM"/>
    </source>
</evidence>
<accession>A0A6G4W9P4</accession>
<proteinExistence type="predicted"/>
<name>A0A6G4W9P4_9HYPH</name>
<comment type="caution">
    <text evidence="1">The sequence shown here is derived from an EMBL/GenBank/DDBJ whole genome shotgun (WGS) entry which is preliminary data.</text>
</comment>
<keyword evidence="2" id="KW-1185">Reference proteome</keyword>